<accession>A0A0X8HV60</accession>
<feature type="domain" description="CoA-binding" evidence="1">
    <location>
        <begin position="17"/>
        <end position="150"/>
    </location>
</feature>
<dbReference type="Pfam" id="PF13380">
    <property type="entry name" value="CoA_binding_2"/>
    <property type="match status" value="1"/>
</dbReference>
<dbReference type="PANTHER" id="PTHR33303:SF2">
    <property type="entry name" value="COA-BINDING DOMAIN-CONTAINING PROTEIN"/>
    <property type="match status" value="1"/>
</dbReference>
<dbReference type="InterPro" id="IPR036291">
    <property type="entry name" value="NAD(P)-bd_dom_sf"/>
</dbReference>
<dbReference type="RefSeq" id="XP_017989080.1">
    <property type="nucleotide sequence ID" value="XM_018133757.1"/>
</dbReference>
<dbReference type="PANTHER" id="PTHR33303">
    <property type="entry name" value="CYTOPLASMIC PROTEIN-RELATED"/>
    <property type="match status" value="1"/>
</dbReference>
<dbReference type="AlphaFoldDB" id="A0A0X8HV60"/>
<dbReference type="OrthoDB" id="5138418at2759"/>
<dbReference type="GeneID" id="28725414"/>
<dbReference type="STRING" id="45286.A0A0X8HV60"/>
<dbReference type="SUPFAM" id="SSF51735">
    <property type="entry name" value="NAD(P)-binding Rossmann-fold domains"/>
    <property type="match status" value="1"/>
</dbReference>
<dbReference type="Proteomes" id="UP000243052">
    <property type="component" value="Chromosome vii"/>
</dbReference>
<protein>
    <submittedName>
        <fullName evidence="2">HGL256Wp</fullName>
    </submittedName>
</protein>
<evidence type="ECO:0000313" key="3">
    <source>
        <dbReference type="Proteomes" id="UP000243052"/>
    </source>
</evidence>
<reference evidence="2 3" key="1">
    <citation type="submission" date="2016-01" db="EMBL/GenBank/DDBJ databases">
        <title>Genome sequence of the yeast Holleya sinecauda.</title>
        <authorList>
            <person name="Dietrich F.S."/>
        </authorList>
    </citation>
    <scope>NUCLEOTIDE SEQUENCE [LARGE SCALE GENOMIC DNA]</scope>
    <source>
        <strain evidence="2 3">ATCC 58844</strain>
    </source>
</reference>
<gene>
    <name evidence="2" type="ORF">AW171_hschr74094</name>
</gene>
<evidence type="ECO:0000313" key="2">
    <source>
        <dbReference type="EMBL" id="AMD22084.1"/>
    </source>
</evidence>
<dbReference type="InterPro" id="IPR003781">
    <property type="entry name" value="CoA-bd"/>
</dbReference>
<dbReference type="Gene3D" id="3.40.50.720">
    <property type="entry name" value="NAD(P)-binding Rossmann-like Domain"/>
    <property type="match status" value="1"/>
</dbReference>
<proteinExistence type="predicted"/>
<evidence type="ECO:0000259" key="1">
    <source>
        <dbReference type="Pfam" id="PF13380"/>
    </source>
</evidence>
<name>A0A0X8HV60_9SACH</name>
<keyword evidence="3" id="KW-1185">Reference proteome</keyword>
<dbReference type="EMBL" id="CP014247">
    <property type="protein sequence ID" value="AMD22084.1"/>
    <property type="molecule type" value="Genomic_DNA"/>
</dbReference>
<sequence>MMAKQALGQFFGNKRLYFVCGKVYQEGHFANRIVNWFNDRQLPVVPVSPKGGSMEVYSATSGTKKLEIATDIPNYLKNINAEDLDGISVNFVTPPPVSISIQTQLRNAKIPVKSVWFQPGSWNQDCLKFAVEELGISPERVITDCVLVNGDAHYVKNTLKL</sequence>
<organism evidence="2 3">
    <name type="scientific">Eremothecium sinecaudum</name>
    <dbReference type="NCBI Taxonomy" id="45286"/>
    <lineage>
        <taxon>Eukaryota</taxon>
        <taxon>Fungi</taxon>
        <taxon>Dikarya</taxon>
        <taxon>Ascomycota</taxon>
        <taxon>Saccharomycotina</taxon>
        <taxon>Saccharomycetes</taxon>
        <taxon>Saccharomycetales</taxon>
        <taxon>Saccharomycetaceae</taxon>
        <taxon>Eremothecium</taxon>
    </lineage>
</organism>